<name>A0A542YLN5_9MICO</name>
<dbReference type="Proteomes" id="UP000319516">
    <property type="component" value="Unassembled WGS sequence"/>
</dbReference>
<sequence length="308" mass="32422">MTSRMRFVGVTTGASSIMRIFPVWADILGLDAELVGLDIPLGAQPSAYREAMAEMREDPACVGALVTTHKIALHDAARDLFDELDPFAASCGEISSIAFRDRAAGDGTPRTAGAAKDPITAGLALEEVLAPDHFAGGGHVLCLGAGGAGTAIGWYLAGRPDRPGPLTVVDVSAERLDHLRTVVGGHAPGVDLRTLTVGEADLPALLADLPPGSLLVNATGMGKDRPGSPLPDEVVLPRGAVVWELNYRGSLEFLAQARAQEVERELTVVDGWRYFIHGWTQVIADVFDLEMTPEVVAELSAAARDATT</sequence>
<keyword evidence="2" id="KW-1185">Reference proteome</keyword>
<reference evidence="1 2" key="1">
    <citation type="submission" date="2019-06" db="EMBL/GenBank/DDBJ databases">
        <title>Sequencing the genomes of 1000 actinobacteria strains.</title>
        <authorList>
            <person name="Klenk H.-P."/>
        </authorList>
    </citation>
    <scope>NUCLEOTIDE SEQUENCE [LARGE SCALE GENOMIC DNA]</scope>
    <source>
        <strain evidence="1 2">DSM 12335</strain>
    </source>
</reference>
<organism evidence="1 2">
    <name type="scientific">Ornithinicoccus hortensis</name>
    <dbReference type="NCBI Taxonomy" id="82346"/>
    <lineage>
        <taxon>Bacteria</taxon>
        <taxon>Bacillati</taxon>
        <taxon>Actinomycetota</taxon>
        <taxon>Actinomycetes</taxon>
        <taxon>Micrococcales</taxon>
        <taxon>Intrasporangiaceae</taxon>
        <taxon>Ornithinicoccus</taxon>
    </lineage>
</organism>
<protein>
    <submittedName>
        <fullName evidence="1">Shikimate 5-dehydrogenase</fullName>
    </submittedName>
</protein>
<dbReference type="GO" id="GO:0019632">
    <property type="term" value="P:shikimate metabolic process"/>
    <property type="evidence" value="ECO:0007669"/>
    <property type="project" value="TreeGrafter"/>
</dbReference>
<comment type="caution">
    <text evidence="1">The sequence shown here is derived from an EMBL/GenBank/DDBJ whole genome shotgun (WGS) entry which is preliminary data.</text>
</comment>
<dbReference type="PANTHER" id="PTHR21089:SF1">
    <property type="entry name" value="BIFUNCTIONAL 3-DEHYDROQUINATE DEHYDRATASE_SHIKIMATE DEHYDROGENASE, CHLOROPLASTIC"/>
    <property type="match status" value="1"/>
</dbReference>
<evidence type="ECO:0000313" key="2">
    <source>
        <dbReference type="Proteomes" id="UP000319516"/>
    </source>
</evidence>
<dbReference type="OrthoDB" id="8990234at2"/>
<dbReference type="SUPFAM" id="SSF51735">
    <property type="entry name" value="NAD(P)-binding Rossmann-fold domains"/>
    <property type="match status" value="1"/>
</dbReference>
<evidence type="ECO:0000313" key="1">
    <source>
        <dbReference type="EMBL" id="TQL48999.1"/>
    </source>
</evidence>
<dbReference type="AlphaFoldDB" id="A0A542YLN5"/>
<dbReference type="Gene3D" id="3.40.50.720">
    <property type="entry name" value="NAD(P)-binding Rossmann-like Domain"/>
    <property type="match status" value="1"/>
</dbReference>
<dbReference type="GO" id="GO:0009423">
    <property type="term" value="P:chorismate biosynthetic process"/>
    <property type="evidence" value="ECO:0007669"/>
    <property type="project" value="TreeGrafter"/>
</dbReference>
<dbReference type="EMBL" id="VFOP01000001">
    <property type="protein sequence ID" value="TQL48999.1"/>
    <property type="molecule type" value="Genomic_DNA"/>
</dbReference>
<dbReference type="InterPro" id="IPR022893">
    <property type="entry name" value="Shikimate_DH_fam"/>
</dbReference>
<dbReference type="InterPro" id="IPR036291">
    <property type="entry name" value="NAD(P)-bd_dom_sf"/>
</dbReference>
<dbReference type="PANTHER" id="PTHR21089">
    <property type="entry name" value="SHIKIMATE DEHYDROGENASE"/>
    <property type="match status" value="1"/>
</dbReference>
<accession>A0A542YLN5</accession>
<proteinExistence type="predicted"/>
<dbReference type="GO" id="GO:0004764">
    <property type="term" value="F:shikimate 3-dehydrogenase (NADP+) activity"/>
    <property type="evidence" value="ECO:0007669"/>
    <property type="project" value="InterPro"/>
</dbReference>
<gene>
    <name evidence="1" type="ORF">FB467_0063</name>
</gene>